<feature type="domain" description="Beta-ketoacyl-[acyl-carrier-protein] synthase III N-terminal" evidence="4">
    <location>
        <begin position="110"/>
        <end position="175"/>
    </location>
</feature>
<dbReference type="RefSeq" id="WP_126830277.1">
    <property type="nucleotide sequence ID" value="NZ_CBCRYB010000002.1"/>
</dbReference>
<dbReference type="NCBIfam" id="NF006829">
    <property type="entry name" value="PRK09352.1"/>
    <property type="match status" value="1"/>
</dbReference>
<dbReference type="PANTHER" id="PTHR34069:SF2">
    <property type="entry name" value="BETA-KETOACYL-[ACYL-CARRIER-PROTEIN] SYNTHASE III"/>
    <property type="match status" value="1"/>
</dbReference>
<sequence length="327" mass="34951">MLKRKTTLSIRGAAKALPNKKVSNYDLTQHLETTDEWIISRTGIKTRYVVTDETTGSLCGDVARRLLTQQNVSPDSIDFIIVATMTPDFATPSVAALVQRDIKATNAMVLDVSAACSGFVSALSVAEKYLVSGTYKRGLVIGADCMSKLIDWQDRSTAVLFGDGAAGVLVEANMASAYDYIESLRGFGDSSQSLMGGEQVNASPYATNKGTVSPYLTMDGRSVFDFVSRTVSTAIKELPSDELNALDYVVAHQANLRLLSTLSKNTGISSDKFLTNIEHYGNTSAASIPLLLTDKLEDGTLKLGSNQIVLLAGFGGGLSYGLMSVQL</sequence>
<dbReference type="OrthoDB" id="9815506at2"/>
<evidence type="ECO:0000256" key="1">
    <source>
        <dbReference type="ARBA" id="ARBA00022679"/>
    </source>
</evidence>
<evidence type="ECO:0000256" key="2">
    <source>
        <dbReference type="ARBA" id="ARBA00023315"/>
    </source>
</evidence>
<dbReference type="Proteomes" id="UP000287101">
    <property type="component" value="Unassembled WGS sequence"/>
</dbReference>
<dbReference type="CDD" id="cd00830">
    <property type="entry name" value="KAS_III"/>
    <property type="match status" value="1"/>
</dbReference>
<dbReference type="InterPro" id="IPR016039">
    <property type="entry name" value="Thiolase-like"/>
</dbReference>
<accession>A0A430ABW2</accession>
<evidence type="ECO:0000313" key="6">
    <source>
        <dbReference type="Proteomes" id="UP000287101"/>
    </source>
</evidence>
<dbReference type="Pfam" id="PF08545">
    <property type="entry name" value="ACP_syn_III"/>
    <property type="match status" value="1"/>
</dbReference>
<comment type="caution">
    <text evidence="5">The sequence shown here is derived from an EMBL/GenBank/DDBJ whole genome shotgun (WGS) entry which is preliminary data.</text>
</comment>
<gene>
    <name evidence="5" type="ORF">CBF31_01535</name>
</gene>
<keyword evidence="6" id="KW-1185">Reference proteome</keyword>
<evidence type="ECO:0000259" key="4">
    <source>
        <dbReference type="Pfam" id="PF08545"/>
    </source>
</evidence>
<keyword evidence="1" id="KW-0808">Transferase</keyword>
<dbReference type="Pfam" id="PF08541">
    <property type="entry name" value="ACP_syn_III_C"/>
    <property type="match status" value="1"/>
</dbReference>
<dbReference type="InterPro" id="IPR013751">
    <property type="entry name" value="ACP_syn_III_N"/>
</dbReference>
<dbReference type="AlphaFoldDB" id="A0A430ABW2"/>
<feature type="domain" description="Beta-ketoacyl-[acyl-carrier-protein] synthase III C-terminal" evidence="3">
    <location>
        <begin position="244"/>
        <end position="326"/>
    </location>
</feature>
<dbReference type="Gene3D" id="3.40.47.10">
    <property type="match status" value="1"/>
</dbReference>
<proteinExistence type="predicted"/>
<evidence type="ECO:0000259" key="3">
    <source>
        <dbReference type="Pfam" id="PF08541"/>
    </source>
</evidence>
<dbReference type="PANTHER" id="PTHR34069">
    <property type="entry name" value="3-OXOACYL-[ACYL-CARRIER-PROTEIN] SYNTHASE 3"/>
    <property type="match status" value="1"/>
</dbReference>
<dbReference type="EMBL" id="NGJY01000001">
    <property type="protein sequence ID" value="RSU04727.1"/>
    <property type="molecule type" value="Genomic_DNA"/>
</dbReference>
<name>A0A430ABW2_9ENTE</name>
<dbReference type="GO" id="GO:0044550">
    <property type="term" value="P:secondary metabolite biosynthetic process"/>
    <property type="evidence" value="ECO:0007669"/>
    <property type="project" value="TreeGrafter"/>
</dbReference>
<keyword evidence="2" id="KW-0012">Acyltransferase</keyword>
<dbReference type="SUPFAM" id="SSF53901">
    <property type="entry name" value="Thiolase-like"/>
    <property type="match status" value="1"/>
</dbReference>
<evidence type="ECO:0000313" key="5">
    <source>
        <dbReference type="EMBL" id="RSU04727.1"/>
    </source>
</evidence>
<dbReference type="GO" id="GO:0004315">
    <property type="term" value="F:3-oxoacyl-[acyl-carrier-protein] synthase activity"/>
    <property type="evidence" value="ECO:0007669"/>
    <property type="project" value="InterPro"/>
</dbReference>
<reference evidence="5 6" key="1">
    <citation type="submission" date="2017-05" db="EMBL/GenBank/DDBJ databases">
        <title>Vagococcus spp. assemblies.</title>
        <authorList>
            <person name="Gulvik C.A."/>
        </authorList>
    </citation>
    <scope>NUCLEOTIDE SEQUENCE [LARGE SCALE GENOMIC DNA]</scope>
    <source>
        <strain evidence="5 6">CCUG 41755</strain>
    </source>
</reference>
<dbReference type="GO" id="GO:0006633">
    <property type="term" value="P:fatty acid biosynthetic process"/>
    <property type="evidence" value="ECO:0007669"/>
    <property type="project" value="InterPro"/>
</dbReference>
<dbReference type="InterPro" id="IPR013747">
    <property type="entry name" value="ACP_syn_III_C"/>
</dbReference>
<organism evidence="5 6">
    <name type="scientific">Vagococcus fessus</name>
    <dbReference type="NCBI Taxonomy" id="120370"/>
    <lineage>
        <taxon>Bacteria</taxon>
        <taxon>Bacillati</taxon>
        <taxon>Bacillota</taxon>
        <taxon>Bacilli</taxon>
        <taxon>Lactobacillales</taxon>
        <taxon>Enterococcaceae</taxon>
        <taxon>Vagococcus</taxon>
    </lineage>
</organism>
<protein>
    <submittedName>
        <fullName evidence="5">Uncharacterized protein</fullName>
    </submittedName>
</protein>